<dbReference type="SMART" id="SM00501">
    <property type="entry name" value="BRIGHT"/>
    <property type="match status" value="1"/>
</dbReference>
<dbReference type="GO" id="GO:0035060">
    <property type="term" value="C:brahma complex"/>
    <property type="evidence" value="ECO:0007669"/>
    <property type="project" value="InterPro"/>
</dbReference>
<dbReference type="GO" id="GO:0005654">
    <property type="term" value="C:nucleoplasm"/>
    <property type="evidence" value="ECO:0007669"/>
    <property type="project" value="TreeGrafter"/>
</dbReference>
<feature type="region of interest" description="Disordered" evidence="5">
    <location>
        <begin position="1"/>
        <end position="20"/>
    </location>
</feature>
<evidence type="ECO:0000256" key="4">
    <source>
        <dbReference type="ARBA" id="ARBA00023242"/>
    </source>
</evidence>
<dbReference type="InterPro" id="IPR011989">
    <property type="entry name" value="ARM-like"/>
</dbReference>
<evidence type="ECO:0000256" key="3">
    <source>
        <dbReference type="ARBA" id="ARBA00022853"/>
    </source>
</evidence>
<feature type="compositionally biased region" description="Basic and acidic residues" evidence="5">
    <location>
        <begin position="1143"/>
        <end position="1152"/>
    </location>
</feature>
<dbReference type="Pfam" id="PF01388">
    <property type="entry name" value="ARID"/>
    <property type="match status" value="1"/>
</dbReference>
<evidence type="ECO:0000256" key="5">
    <source>
        <dbReference type="SAM" id="MobiDB-lite"/>
    </source>
</evidence>
<feature type="compositionally biased region" description="Low complexity" evidence="5">
    <location>
        <begin position="580"/>
        <end position="605"/>
    </location>
</feature>
<comment type="subcellular location">
    <subcellularLocation>
        <location evidence="1">Nucleus</location>
    </subcellularLocation>
</comment>
<dbReference type="Proteomes" id="UP001652741">
    <property type="component" value="Chromosome ssa15"/>
</dbReference>
<feature type="compositionally biased region" description="Polar residues" evidence="5">
    <location>
        <begin position="343"/>
        <end position="364"/>
    </location>
</feature>
<feature type="compositionally biased region" description="Polar residues" evidence="5">
    <location>
        <begin position="846"/>
        <end position="858"/>
    </location>
</feature>
<dbReference type="RefSeq" id="XP_013999532.2">
    <property type="nucleotide sequence ID" value="XM_014144057.2"/>
</dbReference>
<dbReference type="GO" id="GO:0045893">
    <property type="term" value="P:positive regulation of DNA-templated transcription"/>
    <property type="evidence" value="ECO:0007669"/>
    <property type="project" value="TreeGrafter"/>
</dbReference>
<dbReference type="PROSITE" id="PS51011">
    <property type="entry name" value="ARID"/>
    <property type="match status" value="1"/>
</dbReference>
<feature type="compositionally biased region" description="Polar residues" evidence="5">
    <location>
        <begin position="612"/>
        <end position="639"/>
    </location>
</feature>
<dbReference type="InterPro" id="IPR033388">
    <property type="entry name" value="BAF250_C"/>
</dbReference>
<dbReference type="GO" id="GO:0071565">
    <property type="term" value="C:nBAF complex"/>
    <property type="evidence" value="ECO:0007669"/>
    <property type="project" value="TreeGrafter"/>
</dbReference>
<feature type="compositionally biased region" description="Low complexity" evidence="5">
    <location>
        <begin position="1347"/>
        <end position="1364"/>
    </location>
</feature>
<evidence type="ECO:0000256" key="2">
    <source>
        <dbReference type="ARBA" id="ARBA00022553"/>
    </source>
</evidence>
<evidence type="ECO:0000256" key="1">
    <source>
        <dbReference type="ARBA" id="ARBA00004123"/>
    </source>
</evidence>
<feature type="compositionally biased region" description="Low complexity" evidence="5">
    <location>
        <begin position="1061"/>
        <end position="1075"/>
    </location>
</feature>
<dbReference type="GO" id="GO:0006338">
    <property type="term" value="P:chromatin remodeling"/>
    <property type="evidence" value="ECO:0007669"/>
    <property type="project" value="InterPro"/>
</dbReference>
<dbReference type="PANTHER" id="PTHR12656">
    <property type="entry name" value="BRG-1 ASSOCIATED FACTOR 250 BAF250"/>
    <property type="match status" value="1"/>
</dbReference>
<keyword evidence="4" id="KW-0539">Nucleus</keyword>
<feature type="region of interest" description="Disordered" evidence="5">
    <location>
        <begin position="1342"/>
        <end position="1470"/>
    </location>
</feature>
<feature type="compositionally biased region" description="Polar residues" evidence="5">
    <location>
        <begin position="1220"/>
        <end position="1230"/>
    </location>
</feature>
<dbReference type="SMART" id="SM01014">
    <property type="entry name" value="ARID"/>
    <property type="match status" value="1"/>
</dbReference>
<keyword evidence="3" id="KW-0156">Chromatin regulator</keyword>
<keyword evidence="2" id="KW-0597">Phosphoprotein</keyword>
<feature type="compositionally biased region" description="Basic and acidic residues" evidence="5">
    <location>
        <begin position="1632"/>
        <end position="1641"/>
    </location>
</feature>
<feature type="compositionally biased region" description="Polar residues" evidence="5">
    <location>
        <begin position="211"/>
        <end position="230"/>
    </location>
</feature>
<dbReference type="GO" id="GO:0003677">
    <property type="term" value="F:DNA binding"/>
    <property type="evidence" value="ECO:0007669"/>
    <property type="project" value="InterPro"/>
</dbReference>
<feature type="compositionally biased region" description="Acidic residues" evidence="5">
    <location>
        <begin position="1622"/>
        <end position="1631"/>
    </location>
</feature>
<feature type="compositionally biased region" description="Polar residues" evidence="5">
    <location>
        <begin position="246"/>
        <end position="257"/>
    </location>
</feature>
<dbReference type="GeneID" id="106571249"/>
<feature type="compositionally biased region" description="Low complexity" evidence="5">
    <location>
        <begin position="1420"/>
        <end position="1433"/>
    </location>
</feature>
<feature type="compositionally biased region" description="Polar residues" evidence="5">
    <location>
        <begin position="765"/>
        <end position="776"/>
    </location>
</feature>
<gene>
    <name evidence="8" type="primary">LOC106571249</name>
</gene>
<dbReference type="InterPro" id="IPR016024">
    <property type="entry name" value="ARM-type_fold"/>
</dbReference>
<feature type="compositionally biased region" description="Basic and acidic residues" evidence="5">
    <location>
        <begin position="886"/>
        <end position="896"/>
    </location>
</feature>
<reference evidence="8" key="1">
    <citation type="submission" date="2025-08" db="UniProtKB">
        <authorList>
            <consortium name="RefSeq"/>
        </authorList>
    </citation>
    <scope>IDENTIFICATION</scope>
</reference>
<dbReference type="InterPro" id="IPR021906">
    <property type="entry name" value="BAF250/Osa"/>
</dbReference>
<organism evidence="7 8">
    <name type="scientific">Salmo salar</name>
    <name type="common">Atlantic salmon</name>
    <dbReference type="NCBI Taxonomy" id="8030"/>
    <lineage>
        <taxon>Eukaryota</taxon>
        <taxon>Metazoa</taxon>
        <taxon>Chordata</taxon>
        <taxon>Craniata</taxon>
        <taxon>Vertebrata</taxon>
        <taxon>Euteleostomi</taxon>
        <taxon>Actinopterygii</taxon>
        <taxon>Neopterygii</taxon>
        <taxon>Teleostei</taxon>
        <taxon>Protacanthopterygii</taxon>
        <taxon>Salmoniformes</taxon>
        <taxon>Salmonidae</taxon>
        <taxon>Salmoninae</taxon>
        <taxon>Salmo</taxon>
    </lineage>
</organism>
<feature type="domain" description="ARID" evidence="6">
    <location>
        <begin position="933"/>
        <end position="1024"/>
    </location>
</feature>
<dbReference type="InterPro" id="IPR001606">
    <property type="entry name" value="ARID_dom"/>
</dbReference>
<dbReference type="SUPFAM" id="SSF48371">
    <property type="entry name" value="ARM repeat"/>
    <property type="match status" value="1"/>
</dbReference>
<feature type="compositionally biased region" description="Low complexity" evidence="5">
    <location>
        <begin position="547"/>
        <end position="568"/>
    </location>
</feature>
<feature type="compositionally biased region" description="Basic and acidic residues" evidence="5">
    <location>
        <begin position="76"/>
        <end position="86"/>
    </location>
</feature>
<feature type="compositionally biased region" description="Acidic residues" evidence="5">
    <location>
        <begin position="1653"/>
        <end position="1662"/>
    </location>
</feature>
<dbReference type="Pfam" id="PF12031">
    <property type="entry name" value="BAF250_C"/>
    <property type="match status" value="1"/>
</dbReference>
<feature type="compositionally biased region" description="Low complexity" evidence="5">
    <location>
        <begin position="463"/>
        <end position="472"/>
    </location>
</feature>
<feature type="region of interest" description="Disordered" evidence="5">
    <location>
        <begin position="1622"/>
        <end position="1727"/>
    </location>
</feature>
<feature type="region of interest" description="Disordered" evidence="5">
    <location>
        <begin position="1752"/>
        <end position="1781"/>
    </location>
</feature>
<evidence type="ECO:0000313" key="8">
    <source>
        <dbReference type="RefSeq" id="XP_013999532.2"/>
    </source>
</evidence>
<feature type="compositionally biased region" description="Low complexity" evidence="5">
    <location>
        <begin position="689"/>
        <end position="702"/>
    </location>
</feature>
<feature type="compositionally biased region" description="Basic and acidic residues" evidence="5">
    <location>
        <begin position="1688"/>
        <end position="1705"/>
    </location>
</feature>
<dbReference type="GO" id="GO:0006357">
    <property type="term" value="P:regulation of transcription by RNA polymerase II"/>
    <property type="evidence" value="ECO:0007669"/>
    <property type="project" value="TreeGrafter"/>
</dbReference>
<feature type="compositionally biased region" description="Basic and acidic residues" evidence="5">
    <location>
        <begin position="192"/>
        <end position="206"/>
    </location>
</feature>
<feature type="compositionally biased region" description="Acidic residues" evidence="5">
    <location>
        <begin position="1706"/>
        <end position="1723"/>
    </location>
</feature>
<keyword evidence="7" id="KW-1185">Reference proteome</keyword>
<dbReference type="InterPro" id="IPR036431">
    <property type="entry name" value="ARID_dom_sf"/>
</dbReference>
<evidence type="ECO:0000313" key="7">
    <source>
        <dbReference type="Proteomes" id="UP001652741"/>
    </source>
</evidence>
<accession>A0A1S3M8L6</accession>
<feature type="compositionally biased region" description="Basic and acidic residues" evidence="5">
    <location>
        <begin position="1665"/>
        <end position="1678"/>
    </location>
</feature>
<feature type="compositionally biased region" description="Low complexity" evidence="5">
    <location>
        <begin position="1376"/>
        <end position="1388"/>
    </location>
</feature>
<name>A0A1S3M8L6_SALSA</name>
<feature type="region of interest" description="Disordered" evidence="5">
    <location>
        <begin position="58"/>
        <end position="166"/>
    </location>
</feature>
<feature type="compositionally biased region" description="Polar residues" evidence="5">
    <location>
        <begin position="723"/>
        <end position="735"/>
    </location>
</feature>
<evidence type="ECO:0000259" key="6">
    <source>
        <dbReference type="PROSITE" id="PS51011"/>
    </source>
</evidence>
<feature type="region of interest" description="Disordered" evidence="5">
    <location>
        <begin position="178"/>
        <end position="257"/>
    </location>
</feature>
<feature type="compositionally biased region" description="Polar residues" evidence="5">
    <location>
        <begin position="87"/>
        <end position="106"/>
    </location>
</feature>
<dbReference type="Gene3D" id="1.10.150.60">
    <property type="entry name" value="ARID DNA-binding domain"/>
    <property type="match status" value="1"/>
</dbReference>
<feature type="region of interest" description="Disordered" evidence="5">
    <location>
        <begin position="1029"/>
        <end position="1254"/>
    </location>
</feature>
<feature type="compositionally biased region" description="Low complexity" evidence="5">
    <location>
        <begin position="494"/>
        <end position="505"/>
    </location>
</feature>
<feature type="compositionally biased region" description="Polar residues" evidence="5">
    <location>
        <begin position="375"/>
        <end position="406"/>
    </location>
</feature>
<dbReference type="SUPFAM" id="SSF46774">
    <property type="entry name" value="ARID-like"/>
    <property type="match status" value="1"/>
</dbReference>
<dbReference type="GO" id="GO:0031491">
    <property type="term" value="F:nucleosome binding"/>
    <property type="evidence" value="ECO:0007669"/>
    <property type="project" value="TreeGrafter"/>
</dbReference>
<dbReference type="Gene3D" id="1.25.10.10">
    <property type="entry name" value="Leucine-rich Repeat Variant"/>
    <property type="match status" value="1"/>
</dbReference>
<sequence length="2151" mass="231339">MAAQVATAPTSNGKKRSSLTSSVSQDFKSAKSGVVGGAVLGVGNGTIVHAINVERNHHELNPNRARVFPVNNNSSQREKESGDSRSESFSTSNCNMSSGSMETGTLVSHKVKNVGVGDPPPSHHHTPPQQQSQQPFNQFIQHQQRQIHNSQQSIHGESGNRQHGGKENVVLGNQVERHQQQQMLNKSEEEDQPSKTEDRINSRYDHASLGPPTNNINPSQSGNSSVSELNSYYGKGRGGPCFDQHGGQQSPGSGIMHSVQQNNMDQLQQNSHEGYQNNPYNHYPNYRPGYGNSGYGMMSPSRHGNNMMGPISNTAAANHSRAAMAAASSSGGANIGGFHRFPGQSQQHPSGATPTLNQLLTSPSPMMRGYGSGYQDYTNPSAQQQQSSMGLTKDLSSQYGSTTHSWGGQERNHPVMSPGNNGQGSGRSQVPPIDAMAMKRSQLYGMGNNPYSQQQQGGGGSYPGQPYGSPSPHRYPMGMPGRAQMGVSGMQYPQQQQEVSQEGSVNRGQSAMTPGKPNHEEMGLSQQDRPSSLPDLSGSIDDLPTGTEVAISSAVSASGSTSSQGEQSNPAQSPFSPHMSPRLRSGPSPSPVGSPVGSSQSRSRPISPASVPGTQMAPQTPGNMSDVGSHSTLSQSPMSQERGFPPAMQRNTTVPQQSGQGPAMSPGGSMHPQSTYHQQQLQGGPGPSYGPQTGQYGPQGNYPRPPNYGGTPSANYSGPGPGMSNSLGMNASSPMHGQGPGQPCGSMPAGRGLGLGASGRPYLGANTNTVAPTSPSMPQPAGQGQGMRLPLPSVNQDVGLGPGTNAMQGPNAGPNPSAQGRQGMTPMPHHPGMSPRGMASSPGGPYSQQPGANTSGRMTPQGPQPLYNAPSGLMHMGGEGMVCPTDPKRRPPEQYKESNTPGPAAVPPPKPKKTSPATMTNEKIRILYEMGVEPERRVWVDRYLAFMEERGTPVPMLPAVGRKPLDLCRLYLCVREIGGLAMVNKSKKWRELSTHLNVGTSSSSASSLKKQYIQYLFAYECRVERGEEPPLEIPGETKKQAKIQPPSPANSGSLQGPPTPQSTGSSSMTEMSEGMKLPTPTTAPHGHMTPQPGNRNSVGIRVQDPFSEVSDPAFHKRGPMPSGAPYQQVGGSADPSMRMQYDTNKDPYEGPRKGPGGSEPYRPGQMPSGAMQDMYPPGPPSGAMPGMGPGPRSQYPYGPGYDRRPDHVMGSEGGVPPPGGQNNMVPSSGDPSMYSANRYPHQRPPGHEGYGQQYPHGPMPYGSHQPGMYPQQGYKRPVGQEGMYGPPAKRHEGEAYDMQQYGGQQQDMHRQYGGGYMGPEHRPMQGQYPYSYSRDRMGAIQGPQQHGMMSGGPPFPPGASAEGPQANMWHPRTDMGYPGPYPGRQGQGPPYPVMGRGPGDDPEGRALQDGQWRQSPYPCPSSSSMASRQPPSSYQSNPAMANHIARAPSPFARPMGGSGPLSPNNGGHYMASLKKAGMPGSMPGSHNGGMTGQSILPLHRDISFPTGSVEATLPKLKVRRRLTSKETGTPEAWRVMMSLKSGLLAESTWALDTINILLYDDSTVSSFTLSQLPGFLELIVEYFRRSLISIFGILDEYEVGTEGQKMLLGPITDQEEELSVAELDSQLDEEQRDSRPEETGPEKTTANGSTEEAVPEEKEEPVEVTLKEMVEGEEKEGAATEQSQPSEPRPKQASKYDKLPVKVEEDQVEEDQVEEDQVEEDQELSLPRGFTSGLLHWKAGGGDSTAHIQTHFERRGEETNSKPTERKDQVEEKTEMTEEERKAVVEKSMNETATMDDMLSAWPGSLSERNGLPGTQTQSPIFTLLEDEPRCWDEAPLSTAEPWQDALARRCVCISNIVRGLSFIPGNDNDMSCHPGLVLILGRLVLLHHLHPQRRKTPPSYQREEEQGRACSKDEWWWDCLSALRENTLVTLANISGQLDLSLYPESICLPILDGLLHWMVCPSAEAQDPFTTAGCSSSLTPQRLVLECLCKLSIQDNNVDLLLATPPFSRQEKLYATLVHHVGERKSQVCREMAVAVLSNLAQGDPTAARAIALQKGSVGILIGFLEDCVAMCQHQQGPHSLLHPAPHPQPPSINMMCRAAKALLAMAKENRTELVLYESRLLDISLSSVLSSAVAAIMCEVLFKIGRSS</sequence>
<proteinExistence type="predicted"/>
<feature type="compositionally biased region" description="Polar residues" evidence="5">
    <location>
        <begin position="7"/>
        <end position="20"/>
    </location>
</feature>
<feature type="region of interest" description="Disordered" evidence="5">
    <location>
        <begin position="335"/>
        <end position="431"/>
    </location>
</feature>
<feature type="region of interest" description="Disordered" evidence="5">
    <location>
        <begin position="444"/>
        <end position="919"/>
    </location>
</feature>
<dbReference type="GO" id="GO:0016514">
    <property type="term" value="C:SWI/SNF complex"/>
    <property type="evidence" value="ECO:0007669"/>
    <property type="project" value="InterPro"/>
</dbReference>
<dbReference type="PANTHER" id="PTHR12656:SF11">
    <property type="entry name" value="AT-RICH INTERACTIVE DOMAIN-CONTAINING PROTEIN 1B"/>
    <property type="match status" value="1"/>
</dbReference>
<feature type="compositionally biased region" description="Low complexity" evidence="5">
    <location>
        <begin position="127"/>
        <end position="155"/>
    </location>
</feature>
<feature type="compositionally biased region" description="Polar residues" evidence="5">
    <location>
        <begin position="649"/>
        <end position="660"/>
    </location>
</feature>
<protein>
    <submittedName>
        <fullName evidence="8">AT-rich interactive domain-containing protein 1B isoform X5</fullName>
    </submittedName>
</protein>